<accession>A0ACB9TIS6</accession>
<evidence type="ECO:0000313" key="2">
    <source>
        <dbReference type="Proteomes" id="UP001056778"/>
    </source>
</evidence>
<protein>
    <submittedName>
        <fullName evidence="1">Zinc finger protein</fullName>
    </submittedName>
</protein>
<reference evidence="1" key="1">
    <citation type="submission" date="2022-04" db="EMBL/GenBank/DDBJ databases">
        <title>Chromosome-scale genome assembly of Holotrichia oblita Faldermann.</title>
        <authorList>
            <person name="Rongchong L."/>
        </authorList>
    </citation>
    <scope>NUCLEOTIDE SEQUENCE</scope>
    <source>
        <strain evidence="1">81SQS9</strain>
    </source>
</reference>
<gene>
    <name evidence="1" type="ORF">MML48_2g00017787</name>
</gene>
<dbReference type="Proteomes" id="UP001056778">
    <property type="component" value="Chromosome 2"/>
</dbReference>
<organism evidence="1 2">
    <name type="scientific">Holotrichia oblita</name>
    <name type="common">Chafer beetle</name>
    <dbReference type="NCBI Taxonomy" id="644536"/>
    <lineage>
        <taxon>Eukaryota</taxon>
        <taxon>Metazoa</taxon>
        <taxon>Ecdysozoa</taxon>
        <taxon>Arthropoda</taxon>
        <taxon>Hexapoda</taxon>
        <taxon>Insecta</taxon>
        <taxon>Pterygota</taxon>
        <taxon>Neoptera</taxon>
        <taxon>Endopterygota</taxon>
        <taxon>Coleoptera</taxon>
        <taxon>Polyphaga</taxon>
        <taxon>Scarabaeiformia</taxon>
        <taxon>Scarabaeidae</taxon>
        <taxon>Melolonthinae</taxon>
        <taxon>Holotrichia</taxon>
    </lineage>
</organism>
<proteinExistence type="predicted"/>
<keyword evidence="2" id="KW-1185">Reference proteome</keyword>
<comment type="caution">
    <text evidence="1">The sequence shown here is derived from an EMBL/GenBank/DDBJ whole genome shotgun (WGS) entry which is preliminary data.</text>
</comment>
<evidence type="ECO:0000313" key="1">
    <source>
        <dbReference type="EMBL" id="KAI4466700.1"/>
    </source>
</evidence>
<dbReference type="EMBL" id="CM043016">
    <property type="protein sequence ID" value="KAI4466700.1"/>
    <property type="molecule type" value="Genomic_DNA"/>
</dbReference>
<sequence>MSEDIFTLICRTCLKPNAPFSNIFTHSTNNNLISDLIMDCTPMRVAVNDGYPMNACNECIEKLNLIYDFKTMVMESDIKLHQLFRNKITERNNRYDHVGSDTSSPSSAIKSELTETELTNVNNDLNENKLHCYDSLDYGNLPIKPDDIHMESSNDHDESISNYSTVRFEDITKEEPTIQPEVSADGVCDTGEFHTESMLEKLDDKVVVSAEVAKTKFKTKVNVNEQQVELLNNADYKKIISMGLTKKQKNRMTIFCPDCNKSFTFRHFVELHAHVHTGNLPFKCDKCDKRFSKKVQLKRHISGRSHFETRDFKCEECSKAFKTSTLLRVHKGKHLPDRPFKCHLCTKAFKFNAGLITHIRLHSNKKNHVCEICGNIYVDANSLYRHKLMKHDPNRPNQSVSCEICGKVYSSKSGLKNHITRQHNGKRPYDCEKCGKSFFASTMLKEHMFIHTGEKPYACRLCGKKFRQKGCISRHMRIHTGETPHPCKYCTARFKHSHHLNCHIKAHHKDKVAVNDGYPMNACNECIEKLNSIYDFKTMVMESDIKLHQFFRNNVTERDNRCDHVKSDTSSSSSAIKPELSEAELTNVNNDVNENKPDSYDSLDYANLHIEQDDIHMECSNDDDESISNHSMVGFEDITKEEPTIQPEINLDGACDTGAVHTESRLEKLDDNEVVSAEVAKTKFKTKVNVNEQQVELLNNADYNKIMSMGLTKKQKNRMMIFCPDCNKSFTFRYFVDLHAHVHTGNLPFKCDKCDKRFPKKALLKPHMECHRETKDFKCEKCGKAFKTITVLRAHKRKHLPDRPFKCHLCTKAFKFSVGLRTHIRLHSKERTHICEICGKSYADASGLYSHKLKKHDPNRPNESFSCENCDKVYSNMRGLRNHISRQHNGKRPHVCEKCGKSFFDLTILKQHMFIHTGEKPYACRLCGKKFRQKGCITQHMRIHTGETPHPCKYCTARFKHSHHLNGHIKAHHKDKVAVNDGYPMNACNECIEKLNSIYDFKTMVMESDIKLHQFFRNNVTERDNRYDHVKSDTSSSSSAIKPELSEAELTNVNNDVNENKSDSYDSLDYDNLPIEQDDIHMECSNDDDESISNHSMVGFEDIMKEEPTIQPEINLDGVCDTGEIHTESMLEKLDDNEVVSAEIAKTMFKTKVNVNEQQVELLNNADYNKIMSMGLTKKQKNRMTIFCPDCNKSFTFRYFVDVHAHVHTGNVPFKCDKCDRRFPKKVVLKQHMKCHRETKDFKCEECSKAFKTITLLRIHKRKHLPDRPFKCHLCTKAFKFSAGLRTHIRLHLNEKTHICEICGKSYADSGGLYSHKMKKHDPNRPNQSVSCEICGKVYSSKSGLQNHISRQHTEKRPHVCDQCGKSFFDMTILKQHMFIHTGEKPYACRLCGKKFRQKGCITQHMRIHTGETPHPCKYCTARFKHSHHLRGHIKAHHKDKLEK</sequence>
<name>A0ACB9TIS6_HOLOL</name>